<dbReference type="InterPro" id="IPR007150">
    <property type="entry name" value="HUS1/Mec3"/>
</dbReference>
<evidence type="ECO:0000256" key="1">
    <source>
        <dbReference type="ARBA" id="ARBA00022723"/>
    </source>
</evidence>
<dbReference type="EMBL" id="JAANHZ010000646">
    <property type="protein sequence ID" value="KAG5308719.1"/>
    <property type="molecule type" value="Genomic_DNA"/>
</dbReference>
<feature type="domain" description="RING-type" evidence="6">
    <location>
        <begin position="255"/>
        <end position="298"/>
    </location>
</feature>
<dbReference type="SUPFAM" id="SSF57850">
    <property type="entry name" value="RING/U-box"/>
    <property type="match status" value="1"/>
</dbReference>
<accession>A0A836JEY8</accession>
<feature type="compositionally biased region" description="Basic and acidic residues" evidence="5">
    <location>
        <begin position="1"/>
        <end position="14"/>
    </location>
</feature>
<evidence type="ECO:0000313" key="9">
    <source>
        <dbReference type="EMBL" id="KAG5308719.1"/>
    </source>
</evidence>
<dbReference type="AlphaFoldDB" id="A0A836JEY8"/>
<dbReference type="Proteomes" id="UP000667349">
    <property type="component" value="Unassembled WGS sequence"/>
</dbReference>
<dbReference type="InterPro" id="IPR039512">
    <property type="entry name" value="RCHY1_zinc-ribbon"/>
</dbReference>
<keyword evidence="1" id="KW-0479">Metal-binding</keyword>
<reference evidence="9" key="1">
    <citation type="submission" date="2020-02" db="EMBL/GenBank/DDBJ databases">
        <title>Relaxed selection underlies rapid genomic changes in the transitions from sociality to social parasitism in ants.</title>
        <authorList>
            <person name="Bi X."/>
        </authorList>
    </citation>
    <scope>NUCLEOTIDE SEQUENCE</scope>
    <source>
        <strain evidence="9">BGI-DK2013a</strain>
        <tissue evidence="9">Whole body</tissue>
    </source>
</reference>
<evidence type="ECO:0000259" key="8">
    <source>
        <dbReference type="PROSITE" id="PS51270"/>
    </source>
</evidence>
<proteinExistence type="predicted"/>
<dbReference type="Pfam" id="PF14599">
    <property type="entry name" value="zinc_ribbon_6"/>
    <property type="match status" value="1"/>
</dbReference>
<dbReference type="GO" id="GO:0030896">
    <property type="term" value="C:checkpoint clamp complex"/>
    <property type="evidence" value="ECO:0007669"/>
    <property type="project" value="InterPro"/>
</dbReference>
<evidence type="ECO:0000259" key="7">
    <source>
        <dbReference type="PROSITE" id="PS51266"/>
    </source>
</evidence>
<dbReference type="InterPro" id="IPR008913">
    <property type="entry name" value="Znf_CHY"/>
</dbReference>
<dbReference type="PROSITE" id="PS51266">
    <property type="entry name" value="ZF_CHY"/>
    <property type="match status" value="1"/>
</dbReference>
<dbReference type="CDD" id="cd16464">
    <property type="entry name" value="RING-H2_Pirh2-like"/>
    <property type="match status" value="1"/>
</dbReference>
<dbReference type="SUPFAM" id="SSF161245">
    <property type="entry name" value="Zinc hairpin stack"/>
    <property type="match status" value="1"/>
</dbReference>
<evidence type="ECO:0000313" key="10">
    <source>
        <dbReference type="Proteomes" id="UP000667349"/>
    </source>
</evidence>
<keyword evidence="10" id="KW-1185">Reference proteome</keyword>
<dbReference type="Pfam" id="PF04005">
    <property type="entry name" value="Hus1"/>
    <property type="match status" value="1"/>
</dbReference>
<dbReference type="Pfam" id="PF13639">
    <property type="entry name" value="zf-RING_2"/>
    <property type="match status" value="1"/>
</dbReference>
<evidence type="ECO:0000256" key="4">
    <source>
        <dbReference type="PROSITE-ProRule" id="PRU00601"/>
    </source>
</evidence>
<feature type="non-terminal residue" evidence="9">
    <location>
        <position position="660"/>
    </location>
</feature>
<dbReference type="GO" id="GO:0061630">
    <property type="term" value="F:ubiquitin protein ligase activity"/>
    <property type="evidence" value="ECO:0007669"/>
    <property type="project" value="TreeGrafter"/>
</dbReference>
<protein>
    <submittedName>
        <fullName evidence="9">ZN363 protein</fullName>
    </submittedName>
</protein>
<dbReference type="Gene3D" id="3.30.40.10">
    <property type="entry name" value="Zinc/RING finger domain, C3HC4 (zinc finger)"/>
    <property type="match status" value="1"/>
</dbReference>
<dbReference type="PANTHER" id="PTHR21319:SF53">
    <property type="entry name" value="RING FINGER AND CHY ZINC FINGER DOMAIN-CONTAINING PROTEIN 1"/>
    <property type="match status" value="1"/>
</dbReference>
<feature type="region of interest" description="Disordered" evidence="5">
    <location>
        <begin position="1"/>
        <end position="96"/>
    </location>
</feature>
<keyword evidence="2 4" id="KW-0863">Zinc-finger</keyword>
<dbReference type="SMART" id="SM00184">
    <property type="entry name" value="RING"/>
    <property type="match status" value="1"/>
</dbReference>
<comment type="caution">
    <text evidence="9">The sequence shown here is derived from an EMBL/GenBank/DDBJ whole genome shotgun (WGS) entry which is preliminary data.</text>
</comment>
<dbReference type="InterPro" id="IPR017921">
    <property type="entry name" value="Znf_CTCHY"/>
</dbReference>
<evidence type="ECO:0000256" key="2">
    <source>
        <dbReference type="ARBA" id="ARBA00022771"/>
    </source>
</evidence>
<dbReference type="Pfam" id="PF05495">
    <property type="entry name" value="zf-CHY"/>
    <property type="match status" value="1"/>
</dbReference>
<feature type="non-terminal residue" evidence="9">
    <location>
        <position position="1"/>
    </location>
</feature>
<keyword evidence="3" id="KW-0862">Zinc</keyword>
<dbReference type="GO" id="GO:0008270">
    <property type="term" value="F:zinc ion binding"/>
    <property type="evidence" value="ECO:0007669"/>
    <property type="project" value="UniProtKB-KW"/>
</dbReference>
<feature type="compositionally biased region" description="Basic and acidic residues" evidence="5">
    <location>
        <begin position="84"/>
        <end position="96"/>
    </location>
</feature>
<evidence type="ECO:0000256" key="5">
    <source>
        <dbReference type="SAM" id="MobiDB-lite"/>
    </source>
</evidence>
<dbReference type="PANTHER" id="PTHR21319">
    <property type="entry name" value="RING FINGER AND CHY ZINC FINGER DOMAIN-CONTAINING PROTEIN 1"/>
    <property type="match status" value="1"/>
</dbReference>
<dbReference type="GO" id="GO:0006511">
    <property type="term" value="P:ubiquitin-dependent protein catabolic process"/>
    <property type="evidence" value="ECO:0007669"/>
    <property type="project" value="TreeGrafter"/>
</dbReference>
<feature type="domain" description="CHY-type" evidence="7">
    <location>
        <begin position="122"/>
        <end position="191"/>
    </location>
</feature>
<dbReference type="InterPro" id="IPR001841">
    <property type="entry name" value="Znf_RING"/>
</dbReference>
<dbReference type="GO" id="GO:0016567">
    <property type="term" value="P:protein ubiquitination"/>
    <property type="evidence" value="ECO:0007669"/>
    <property type="project" value="TreeGrafter"/>
</dbReference>
<gene>
    <name evidence="9" type="primary">Rchy1</name>
    <name evidence="9" type="ORF">G6Z75_0011178</name>
</gene>
<evidence type="ECO:0000256" key="3">
    <source>
        <dbReference type="ARBA" id="ARBA00022833"/>
    </source>
</evidence>
<organism evidence="9 10">
    <name type="scientific">Acromyrmex insinuator</name>
    <dbReference type="NCBI Taxonomy" id="230686"/>
    <lineage>
        <taxon>Eukaryota</taxon>
        <taxon>Metazoa</taxon>
        <taxon>Ecdysozoa</taxon>
        <taxon>Arthropoda</taxon>
        <taxon>Hexapoda</taxon>
        <taxon>Insecta</taxon>
        <taxon>Pterygota</taxon>
        <taxon>Neoptera</taxon>
        <taxon>Endopterygota</taxon>
        <taxon>Hymenoptera</taxon>
        <taxon>Apocrita</taxon>
        <taxon>Aculeata</taxon>
        <taxon>Formicoidea</taxon>
        <taxon>Formicidae</taxon>
        <taxon>Myrmicinae</taxon>
        <taxon>Acromyrmex</taxon>
    </lineage>
</organism>
<dbReference type="Gene3D" id="3.70.10.10">
    <property type="match status" value="1"/>
</dbReference>
<feature type="domain" description="CTCHY-type" evidence="8">
    <location>
        <begin position="191"/>
        <end position="254"/>
    </location>
</feature>
<dbReference type="GO" id="GO:0000077">
    <property type="term" value="P:DNA damage checkpoint signaling"/>
    <property type="evidence" value="ECO:0007669"/>
    <property type="project" value="InterPro"/>
</dbReference>
<evidence type="ECO:0000259" key="6">
    <source>
        <dbReference type="PROSITE" id="PS50089"/>
    </source>
</evidence>
<name>A0A836JEY8_9HYME</name>
<feature type="compositionally biased region" description="Basic and acidic residues" evidence="5">
    <location>
        <begin position="30"/>
        <end position="57"/>
    </location>
</feature>
<dbReference type="InterPro" id="IPR037274">
    <property type="entry name" value="Znf_CHY_sf"/>
</dbReference>
<dbReference type="PROSITE" id="PS51270">
    <property type="entry name" value="ZF_CTCHY"/>
    <property type="match status" value="1"/>
</dbReference>
<dbReference type="SUPFAM" id="SSF161219">
    <property type="entry name" value="CHY zinc finger-like"/>
    <property type="match status" value="1"/>
</dbReference>
<sequence>MQNNDIEKTHTATDRDDEASNSDGATEETVGDRDDEATSHDGVEETSADRESDDPNRGEGIVAEPTVDDEDPNCDTEQAVDVTSADRDDRDRKDTRKSVSKKGDCVWTMYLPSTSGKETLAVSNNNYGCEHYKRKSKFVTPCCNKVYTCRFCHDEQEAHTVNRKEVTELICVLCDTRQPVQATCQNCHCQFGKYTCLECNLFDDEDKNQYHCDGCGICRVGGRDKFFHCAKCNMCLPIQLQNGHTCIENVSHSNCPVCLEDIHTSRIPCHIPDCGHLLHRMCFEELLNSGHYACPSCQVSLLDMTDLWKYLDAEVSLTPMPEEYNDCKTDILCKDCHEAEAWKIELEEQIRRKNKKCKEEADTGMHKGLRKGAIVKGRGQLGEEKEGNVGKSRDEQGTDIVSTISRMAKYCVLQLAPTELCFSVGDEHVPVLWTVILPQHFFAEYIMSGVTEQDNKIYLEFDASMFARSLNSLRAMAKSVKIKLTNRRQPCLTFEIDLTSLSVDSRQCVHDVPVKLIPRRDWPEYKMPDISKFDVVSFQISLEMPQLKYVRHITDRMKNISSQLIMIANKHGTLIIKIDVDLATVSTHFKGLQVYENEEEQETDDISATINIKKLSMFLSWDILQPDSVKCNLLKEKMVKLTLDVGDYVKIHYFIPAIAS</sequence>
<dbReference type="InterPro" id="IPR037275">
    <property type="entry name" value="Znf_CTCHY_sf"/>
</dbReference>
<dbReference type="PROSITE" id="PS50089">
    <property type="entry name" value="ZF_RING_2"/>
    <property type="match status" value="1"/>
</dbReference>
<dbReference type="InterPro" id="IPR013083">
    <property type="entry name" value="Znf_RING/FYVE/PHD"/>
</dbReference>